<gene>
    <name evidence="1" type="ORF">RHMOL_Rhmol10G0277600</name>
</gene>
<reference evidence="1" key="1">
    <citation type="submission" date="2022-02" db="EMBL/GenBank/DDBJ databases">
        <title>Plant Genome Project.</title>
        <authorList>
            <person name="Zhang R.-G."/>
        </authorList>
    </citation>
    <scope>NUCLEOTIDE SEQUENCE</scope>
    <source>
        <strain evidence="1">AT1</strain>
    </source>
</reference>
<organism evidence="1 2">
    <name type="scientific">Rhododendron molle</name>
    <name type="common">Chinese azalea</name>
    <name type="synonym">Azalea mollis</name>
    <dbReference type="NCBI Taxonomy" id="49168"/>
    <lineage>
        <taxon>Eukaryota</taxon>
        <taxon>Viridiplantae</taxon>
        <taxon>Streptophyta</taxon>
        <taxon>Embryophyta</taxon>
        <taxon>Tracheophyta</taxon>
        <taxon>Spermatophyta</taxon>
        <taxon>Magnoliopsida</taxon>
        <taxon>eudicotyledons</taxon>
        <taxon>Gunneridae</taxon>
        <taxon>Pentapetalae</taxon>
        <taxon>asterids</taxon>
        <taxon>Ericales</taxon>
        <taxon>Ericaceae</taxon>
        <taxon>Ericoideae</taxon>
        <taxon>Rhodoreae</taxon>
        <taxon>Rhododendron</taxon>
    </lineage>
</organism>
<dbReference type="EMBL" id="CM046397">
    <property type="protein sequence ID" value="KAI8536707.1"/>
    <property type="molecule type" value="Genomic_DNA"/>
</dbReference>
<name>A0ACC0M729_RHOML</name>
<protein>
    <submittedName>
        <fullName evidence="1">Uncharacterized protein</fullName>
    </submittedName>
</protein>
<evidence type="ECO:0000313" key="2">
    <source>
        <dbReference type="Proteomes" id="UP001062846"/>
    </source>
</evidence>
<comment type="caution">
    <text evidence="1">The sequence shown here is derived from an EMBL/GenBank/DDBJ whole genome shotgun (WGS) entry which is preliminary data.</text>
</comment>
<proteinExistence type="predicted"/>
<keyword evidence="2" id="KW-1185">Reference proteome</keyword>
<sequence length="66" mass="6862">MVDGGGFYEGWVSCSMASGVKPDPSCEWCDDVKNIMLSGDSGMKTAGAKGGLNDGTWGTSTKPNRI</sequence>
<dbReference type="Proteomes" id="UP001062846">
    <property type="component" value="Chromosome 10"/>
</dbReference>
<accession>A0ACC0M729</accession>
<evidence type="ECO:0000313" key="1">
    <source>
        <dbReference type="EMBL" id="KAI8536707.1"/>
    </source>
</evidence>